<feature type="non-terminal residue" evidence="1">
    <location>
        <position position="1"/>
    </location>
</feature>
<gene>
    <name evidence="1" type="ORF">NDU88_001089</name>
</gene>
<sequence>TPTLTAIFQVPLVHTTNSTQDAHFTWMGQFIHLEDERLHEQSINQTAGYHKAPEDYTCGQIEQLLQMVQRF</sequence>
<dbReference type="AlphaFoldDB" id="A0AAV7L8N9"/>
<organism evidence="1 2">
    <name type="scientific">Pleurodeles waltl</name>
    <name type="common">Iberian ribbed newt</name>
    <dbReference type="NCBI Taxonomy" id="8319"/>
    <lineage>
        <taxon>Eukaryota</taxon>
        <taxon>Metazoa</taxon>
        <taxon>Chordata</taxon>
        <taxon>Craniata</taxon>
        <taxon>Vertebrata</taxon>
        <taxon>Euteleostomi</taxon>
        <taxon>Amphibia</taxon>
        <taxon>Batrachia</taxon>
        <taxon>Caudata</taxon>
        <taxon>Salamandroidea</taxon>
        <taxon>Salamandridae</taxon>
        <taxon>Pleurodelinae</taxon>
        <taxon>Pleurodeles</taxon>
    </lineage>
</organism>
<comment type="caution">
    <text evidence="1">The sequence shown here is derived from an EMBL/GenBank/DDBJ whole genome shotgun (WGS) entry which is preliminary data.</text>
</comment>
<name>A0AAV7L8N9_PLEWA</name>
<dbReference type="Proteomes" id="UP001066276">
    <property type="component" value="Chromosome 11"/>
</dbReference>
<keyword evidence="2" id="KW-1185">Reference proteome</keyword>
<evidence type="ECO:0000313" key="2">
    <source>
        <dbReference type="Proteomes" id="UP001066276"/>
    </source>
</evidence>
<dbReference type="EMBL" id="JANPWB010000015">
    <property type="protein sequence ID" value="KAJ1087930.1"/>
    <property type="molecule type" value="Genomic_DNA"/>
</dbReference>
<protein>
    <submittedName>
        <fullName evidence="1">Uncharacterized protein</fullName>
    </submittedName>
</protein>
<accession>A0AAV7L8N9</accession>
<reference evidence="1" key="1">
    <citation type="journal article" date="2022" name="bioRxiv">
        <title>Sequencing and chromosome-scale assembly of the giantPleurodeles waltlgenome.</title>
        <authorList>
            <person name="Brown T."/>
            <person name="Elewa A."/>
            <person name="Iarovenko S."/>
            <person name="Subramanian E."/>
            <person name="Araus A.J."/>
            <person name="Petzold A."/>
            <person name="Susuki M."/>
            <person name="Suzuki K.-i.T."/>
            <person name="Hayashi T."/>
            <person name="Toyoda A."/>
            <person name="Oliveira C."/>
            <person name="Osipova E."/>
            <person name="Leigh N.D."/>
            <person name="Simon A."/>
            <person name="Yun M.H."/>
        </authorList>
    </citation>
    <scope>NUCLEOTIDE SEQUENCE</scope>
    <source>
        <strain evidence="1">20211129_DDA</strain>
        <tissue evidence="1">Liver</tissue>
    </source>
</reference>
<evidence type="ECO:0000313" key="1">
    <source>
        <dbReference type="EMBL" id="KAJ1087930.1"/>
    </source>
</evidence>
<feature type="non-terminal residue" evidence="1">
    <location>
        <position position="71"/>
    </location>
</feature>
<proteinExistence type="predicted"/>